<evidence type="ECO:0000313" key="2">
    <source>
        <dbReference type="Proteomes" id="UP000471633"/>
    </source>
</evidence>
<dbReference type="Proteomes" id="UP000471633">
    <property type="component" value="Unassembled WGS sequence"/>
</dbReference>
<dbReference type="KEGG" id="shx:MS3_00005702"/>
<keyword evidence="1" id="KW-0067">ATP-binding</keyword>
<dbReference type="AlphaFoldDB" id="A0A922LL41"/>
<dbReference type="GeneID" id="75577420"/>
<gene>
    <name evidence="1" type="primary">ABCA3_12</name>
    <name evidence="1" type="ORF">MS3_00005702</name>
</gene>
<evidence type="ECO:0000313" key="1">
    <source>
        <dbReference type="EMBL" id="KAH9588252.1"/>
    </source>
</evidence>
<comment type="caution">
    <text evidence="1">The sequence shown here is derived from an EMBL/GenBank/DDBJ whole genome shotgun (WGS) entry which is preliminary data.</text>
</comment>
<sequence>MESKVACDFARCPVYEHWVSTSFLQPFRARHFIPANHELDDKRRFLRKDILQSLRKVQEVWWLERANNLEAAAASGNCRKLLRLIRVTGSKQSGAKQSVKLVGFHSNTSTDILDDR</sequence>
<organism evidence="1 2">
    <name type="scientific">Schistosoma haematobium</name>
    <name type="common">Blood fluke</name>
    <dbReference type="NCBI Taxonomy" id="6185"/>
    <lineage>
        <taxon>Eukaryota</taxon>
        <taxon>Metazoa</taxon>
        <taxon>Spiralia</taxon>
        <taxon>Lophotrochozoa</taxon>
        <taxon>Platyhelminthes</taxon>
        <taxon>Trematoda</taxon>
        <taxon>Digenea</taxon>
        <taxon>Strigeidida</taxon>
        <taxon>Schistosomatoidea</taxon>
        <taxon>Schistosomatidae</taxon>
        <taxon>Schistosoma</taxon>
    </lineage>
</organism>
<protein>
    <submittedName>
        <fullName evidence="1">ATP-binding cassette sub- A member 3</fullName>
    </submittedName>
</protein>
<reference evidence="1" key="4">
    <citation type="journal article" date="2022" name="PLoS Pathog.">
        <title>Chromosome-level genome of Schistosoma haematobium underpins genome-wide explorations of molecular variation.</title>
        <authorList>
            <person name="Stroehlein A.J."/>
            <person name="Korhonen P.K."/>
            <person name="Lee V.V."/>
            <person name="Ralph S.A."/>
            <person name="Mentink-Kane M."/>
            <person name="You H."/>
            <person name="McManus D.P."/>
            <person name="Tchuente L.T."/>
            <person name="Stothard J.R."/>
            <person name="Kaur P."/>
            <person name="Dudchenko O."/>
            <person name="Aiden E.L."/>
            <person name="Yang B."/>
            <person name="Yang H."/>
            <person name="Emery A.M."/>
            <person name="Webster B.L."/>
            <person name="Brindley P.J."/>
            <person name="Rollinson D."/>
            <person name="Chang B.C.H."/>
            <person name="Gasser R.B."/>
            <person name="Young N.D."/>
        </authorList>
    </citation>
    <scope>NUCLEOTIDE SEQUENCE</scope>
</reference>
<dbReference type="CTD" id="75577420"/>
<reference evidence="1" key="3">
    <citation type="submission" date="2021-06" db="EMBL/GenBank/DDBJ databases">
        <title>Chromosome-level genome assembly for S. haematobium.</title>
        <authorList>
            <person name="Stroehlein A.J."/>
        </authorList>
    </citation>
    <scope>NUCLEOTIDE SEQUENCE</scope>
</reference>
<proteinExistence type="predicted"/>
<reference evidence="1" key="2">
    <citation type="journal article" date="2019" name="Gigascience">
        <title>High-quality Schistosoma haematobium genome achieved by single-molecule and long-range sequencing.</title>
        <authorList>
            <person name="Stroehlein A.J."/>
            <person name="Korhonen P.K."/>
            <person name="Chong T.M."/>
            <person name="Lim Y.L."/>
            <person name="Chan K.G."/>
            <person name="Webster B."/>
            <person name="Rollinson D."/>
            <person name="Brindley P.J."/>
            <person name="Gasser R.B."/>
            <person name="Young N.D."/>
        </authorList>
    </citation>
    <scope>NUCLEOTIDE SEQUENCE</scope>
</reference>
<dbReference type="GO" id="GO:0005524">
    <property type="term" value="F:ATP binding"/>
    <property type="evidence" value="ECO:0007669"/>
    <property type="project" value="UniProtKB-KW"/>
</dbReference>
<dbReference type="RefSeq" id="XP_051069804.1">
    <property type="nucleotide sequence ID" value="XM_051213800.1"/>
</dbReference>
<name>A0A922LL41_SCHHA</name>
<accession>A0A922LL41</accession>
<keyword evidence="1" id="KW-0547">Nucleotide-binding</keyword>
<dbReference type="EMBL" id="AMPZ03000003">
    <property type="protein sequence ID" value="KAH9588252.1"/>
    <property type="molecule type" value="Genomic_DNA"/>
</dbReference>
<keyword evidence="2" id="KW-1185">Reference proteome</keyword>
<reference evidence="1" key="1">
    <citation type="journal article" date="2012" name="Nat. Genet.">
        <title>Whole-genome sequence of Schistosoma haematobium.</title>
        <authorList>
            <person name="Young N.D."/>
            <person name="Jex A.R."/>
            <person name="Li B."/>
            <person name="Liu S."/>
            <person name="Yang L."/>
            <person name="Xiong Z."/>
            <person name="Li Y."/>
            <person name="Cantacessi C."/>
            <person name="Hall R.S."/>
            <person name="Xu X."/>
            <person name="Chen F."/>
            <person name="Wu X."/>
            <person name="Zerlotini A."/>
            <person name="Oliveira G."/>
            <person name="Hofmann A."/>
            <person name="Zhang G."/>
            <person name="Fang X."/>
            <person name="Kang Y."/>
            <person name="Campbell B.E."/>
            <person name="Loukas A."/>
            <person name="Ranganathan S."/>
            <person name="Rollinson D."/>
            <person name="Rinaldi G."/>
            <person name="Brindley P.J."/>
            <person name="Yang H."/>
            <person name="Wang J."/>
            <person name="Wang J."/>
            <person name="Gasser R.B."/>
        </authorList>
    </citation>
    <scope>NUCLEOTIDE SEQUENCE</scope>
</reference>